<accession>A0AAD5MJW0</accession>
<evidence type="ECO:0000313" key="2">
    <source>
        <dbReference type="Proteomes" id="UP001196413"/>
    </source>
</evidence>
<evidence type="ECO:0000313" key="1">
    <source>
        <dbReference type="EMBL" id="KAJ1358043.1"/>
    </source>
</evidence>
<sequence length="98" mass="10503">MVYSTSTDVHAQVSGMATGEAGATGFVQRLLMQKVLNVLVLKSQARSALFPDAVISPIPSQLNLPVTYTPLICMKVRLNLMDPDATGCSISNHLENSK</sequence>
<reference evidence="1" key="1">
    <citation type="submission" date="2021-06" db="EMBL/GenBank/DDBJ databases">
        <title>Parelaphostrongylus tenuis whole genome reference sequence.</title>
        <authorList>
            <person name="Garwood T.J."/>
            <person name="Larsen P.A."/>
            <person name="Fountain-Jones N.M."/>
            <person name="Garbe J.R."/>
            <person name="Macchietto M.G."/>
            <person name="Kania S.A."/>
            <person name="Gerhold R.W."/>
            <person name="Richards J.E."/>
            <person name="Wolf T.M."/>
        </authorList>
    </citation>
    <scope>NUCLEOTIDE SEQUENCE</scope>
    <source>
        <strain evidence="1">MNPRO001-30</strain>
        <tissue evidence="1">Meninges</tissue>
    </source>
</reference>
<comment type="caution">
    <text evidence="1">The sequence shown here is derived from an EMBL/GenBank/DDBJ whole genome shotgun (WGS) entry which is preliminary data.</text>
</comment>
<organism evidence="1 2">
    <name type="scientific">Parelaphostrongylus tenuis</name>
    <name type="common">Meningeal worm</name>
    <dbReference type="NCBI Taxonomy" id="148309"/>
    <lineage>
        <taxon>Eukaryota</taxon>
        <taxon>Metazoa</taxon>
        <taxon>Ecdysozoa</taxon>
        <taxon>Nematoda</taxon>
        <taxon>Chromadorea</taxon>
        <taxon>Rhabditida</taxon>
        <taxon>Rhabditina</taxon>
        <taxon>Rhabditomorpha</taxon>
        <taxon>Strongyloidea</taxon>
        <taxon>Metastrongylidae</taxon>
        <taxon>Parelaphostrongylus</taxon>
    </lineage>
</organism>
<dbReference type="Proteomes" id="UP001196413">
    <property type="component" value="Unassembled WGS sequence"/>
</dbReference>
<proteinExistence type="predicted"/>
<dbReference type="AlphaFoldDB" id="A0AAD5MJW0"/>
<dbReference type="EMBL" id="JAHQIW010003285">
    <property type="protein sequence ID" value="KAJ1358043.1"/>
    <property type="molecule type" value="Genomic_DNA"/>
</dbReference>
<name>A0AAD5MJW0_PARTN</name>
<gene>
    <name evidence="1" type="ORF">KIN20_016348</name>
</gene>
<keyword evidence="2" id="KW-1185">Reference proteome</keyword>
<protein>
    <submittedName>
        <fullName evidence="1">Uncharacterized protein</fullName>
    </submittedName>
</protein>